<dbReference type="GO" id="GO:0016887">
    <property type="term" value="F:ATP hydrolysis activity"/>
    <property type="evidence" value="ECO:0007669"/>
    <property type="project" value="InterPro"/>
</dbReference>
<evidence type="ECO:0000313" key="8">
    <source>
        <dbReference type="Proteomes" id="UP000734854"/>
    </source>
</evidence>
<name>A0A8J5HRL5_ZINOF</name>
<evidence type="ECO:0000256" key="4">
    <source>
        <dbReference type="ARBA" id="ARBA00049360"/>
    </source>
</evidence>
<dbReference type="InterPro" id="IPR003593">
    <property type="entry name" value="AAA+_ATPase"/>
</dbReference>
<dbReference type="InterPro" id="IPR058017">
    <property type="entry name" value="At3g28540-like_C"/>
</dbReference>
<dbReference type="Gene3D" id="3.40.50.300">
    <property type="entry name" value="P-loop containing nucleotide triphosphate hydrolases"/>
    <property type="match status" value="1"/>
</dbReference>
<evidence type="ECO:0000313" key="7">
    <source>
        <dbReference type="EMBL" id="KAG6530750.1"/>
    </source>
</evidence>
<evidence type="ECO:0000256" key="1">
    <source>
        <dbReference type="ARBA" id="ARBA00001946"/>
    </source>
</evidence>
<dbReference type="SMART" id="SM00382">
    <property type="entry name" value="AAA"/>
    <property type="match status" value="1"/>
</dbReference>
<gene>
    <name evidence="7" type="ORF">ZIOFF_004508</name>
</gene>
<feature type="domain" description="AAA+ ATPase" evidence="6">
    <location>
        <begin position="264"/>
        <end position="420"/>
    </location>
</feature>
<feature type="region of interest" description="Disordered" evidence="5">
    <location>
        <begin position="334"/>
        <end position="364"/>
    </location>
</feature>
<evidence type="ECO:0000256" key="5">
    <source>
        <dbReference type="SAM" id="MobiDB-lite"/>
    </source>
</evidence>
<dbReference type="Gene3D" id="6.10.280.40">
    <property type="match status" value="1"/>
</dbReference>
<dbReference type="SUPFAM" id="SSF52540">
    <property type="entry name" value="P-loop containing nucleoside triphosphate hydrolases"/>
    <property type="match status" value="1"/>
</dbReference>
<dbReference type="Proteomes" id="UP000734854">
    <property type="component" value="Unassembled WGS sequence"/>
</dbReference>
<keyword evidence="8" id="KW-1185">Reference proteome</keyword>
<reference evidence="7 8" key="1">
    <citation type="submission" date="2020-08" db="EMBL/GenBank/DDBJ databases">
        <title>Plant Genome Project.</title>
        <authorList>
            <person name="Zhang R.-G."/>
        </authorList>
    </citation>
    <scope>NUCLEOTIDE SEQUENCE [LARGE SCALE GENOMIC DNA]</scope>
    <source>
        <tissue evidence="7">Rhizome</tissue>
    </source>
</reference>
<sequence>MQNIELSLRGGRSGELGEFHRLCFRHRLDDAAIGSVFATLLFLRTAYRDFLPPELHRFISFLLRDLMARFNNNAKIVIEEYDASSHNELYGAVQIYLGAHCLDDAAVVRLTKHRDSPLPAASLPAYHTTYDSFQGIPIEWKSVVVAQADGSGPSGRSSRPAEHHSLKLTFHNRHRHAVRSLYIPHVLEEAKRIAIASRQRRLFTNRADTIYGDDRRNLWSPVPFSHPSTFDTLAIDPALRDDIRRDLLRFVGRRDYYARVGRSWKRGYLLHGPPGTGKTSLIAAIANLLEFDVYDLELTAVHSNTALRRLLASTTPKSVVVIEDADCSLDLTDRKKKKKNKQDEKNAKTGEAEEEPTPASDRSGFSTVSLSGVLNFVDGLWSSSVGERLMILTTNHPERLDPAMLRPGRMDRKIHLSYCGPEAFRVLARNYLEVGEEHPRMVEAEELLREVEMTPAEVAEVFMRCDAEGEGADAAMDEVVIEMRRRKQEAAAASVEEIQGECQGN</sequence>
<protein>
    <recommendedName>
        <fullName evidence="6">AAA+ ATPase domain-containing protein</fullName>
    </recommendedName>
</protein>
<dbReference type="InterPro" id="IPR003959">
    <property type="entry name" value="ATPase_AAA_core"/>
</dbReference>
<evidence type="ECO:0000259" key="6">
    <source>
        <dbReference type="SMART" id="SM00382"/>
    </source>
</evidence>
<dbReference type="InterPro" id="IPR050747">
    <property type="entry name" value="Mitochondrial_chaperone_BCS1"/>
</dbReference>
<dbReference type="Pfam" id="PF25568">
    <property type="entry name" value="AAA_lid_At3g28540"/>
    <property type="match status" value="1"/>
</dbReference>
<dbReference type="PANTHER" id="PTHR23070">
    <property type="entry name" value="BCS1 AAA-TYPE ATPASE"/>
    <property type="match status" value="1"/>
</dbReference>
<comment type="similarity">
    <text evidence="2">Belongs to the AAA ATPase family. BCS1 subfamily.</text>
</comment>
<accession>A0A8J5HRL5</accession>
<dbReference type="EMBL" id="JACMSC010000002">
    <property type="protein sequence ID" value="KAG6530750.1"/>
    <property type="molecule type" value="Genomic_DNA"/>
</dbReference>
<comment type="caution">
    <text evidence="7">The sequence shown here is derived from an EMBL/GenBank/DDBJ whole genome shotgun (WGS) entry which is preliminary data.</text>
</comment>
<organism evidence="7 8">
    <name type="scientific">Zingiber officinale</name>
    <name type="common">Ginger</name>
    <name type="synonym">Amomum zingiber</name>
    <dbReference type="NCBI Taxonomy" id="94328"/>
    <lineage>
        <taxon>Eukaryota</taxon>
        <taxon>Viridiplantae</taxon>
        <taxon>Streptophyta</taxon>
        <taxon>Embryophyta</taxon>
        <taxon>Tracheophyta</taxon>
        <taxon>Spermatophyta</taxon>
        <taxon>Magnoliopsida</taxon>
        <taxon>Liliopsida</taxon>
        <taxon>Zingiberales</taxon>
        <taxon>Zingiberaceae</taxon>
        <taxon>Zingiber</taxon>
    </lineage>
</organism>
<keyword evidence="3" id="KW-0460">Magnesium</keyword>
<dbReference type="AlphaFoldDB" id="A0A8J5HRL5"/>
<dbReference type="GO" id="GO:0006950">
    <property type="term" value="P:response to stress"/>
    <property type="evidence" value="ECO:0007669"/>
    <property type="project" value="UniProtKB-ARBA"/>
</dbReference>
<dbReference type="Pfam" id="PF00004">
    <property type="entry name" value="AAA"/>
    <property type="match status" value="1"/>
</dbReference>
<dbReference type="InterPro" id="IPR025753">
    <property type="entry name" value="AAA_N_dom"/>
</dbReference>
<comment type="catalytic activity">
    <reaction evidence="4">
        <text>ATP + H2O = ADP + phosphate + H(+)</text>
        <dbReference type="Rhea" id="RHEA:13065"/>
        <dbReference type="ChEBI" id="CHEBI:15377"/>
        <dbReference type="ChEBI" id="CHEBI:15378"/>
        <dbReference type="ChEBI" id="CHEBI:30616"/>
        <dbReference type="ChEBI" id="CHEBI:43474"/>
        <dbReference type="ChEBI" id="CHEBI:456216"/>
    </reaction>
</comment>
<evidence type="ECO:0000256" key="3">
    <source>
        <dbReference type="ARBA" id="ARBA00022842"/>
    </source>
</evidence>
<dbReference type="Pfam" id="PF14363">
    <property type="entry name" value="AAA_assoc"/>
    <property type="match status" value="1"/>
</dbReference>
<evidence type="ECO:0000256" key="2">
    <source>
        <dbReference type="ARBA" id="ARBA00007448"/>
    </source>
</evidence>
<feature type="compositionally biased region" description="Basic and acidic residues" evidence="5">
    <location>
        <begin position="341"/>
        <end position="351"/>
    </location>
</feature>
<dbReference type="GO" id="GO:0005524">
    <property type="term" value="F:ATP binding"/>
    <property type="evidence" value="ECO:0007669"/>
    <property type="project" value="InterPro"/>
</dbReference>
<comment type="cofactor">
    <cofactor evidence="1">
        <name>Mg(2+)</name>
        <dbReference type="ChEBI" id="CHEBI:18420"/>
    </cofactor>
</comment>
<dbReference type="InterPro" id="IPR027417">
    <property type="entry name" value="P-loop_NTPase"/>
</dbReference>
<proteinExistence type="inferred from homology"/>